<dbReference type="KEGG" id="psin:CAK95_20850"/>
<proteinExistence type="predicted"/>
<accession>A0A1W6ZVB7</accession>
<organism evidence="1 2">
    <name type="scientific">Pseudorhodoplanes sinuspersici</name>
    <dbReference type="NCBI Taxonomy" id="1235591"/>
    <lineage>
        <taxon>Bacteria</taxon>
        <taxon>Pseudomonadati</taxon>
        <taxon>Pseudomonadota</taxon>
        <taxon>Alphaproteobacteria</taxon>
        <taxon>Hyphomicrobiales</taxon>
        <taxon>Pseudorhodoplanes</taxon>
    </lineage>
</organism>
<dbReference type="RefSeq" id="WP_086089664.1">
    <property type="nucleotide sequence ID" value="NZ_CP021112.1"/>
</dbReference>
<name>A0A1W6ZVB7_9HYPH</name>
<dbReference type="AlphaFoldDB" id="A0A1W6ZVB7"/>
<reference evidence="1 2" key="1">
    <citation type="submission" date="2017-05" db="EMBL/GenBank/DDBJ databases">
        <title>Full genome sequence of Pseudorhodoplanes sinuspersici.</title>
        <authorList>
            <person name="Dastgheib S.M.M."/>
            <person name="Shavandi M."/>
            <person name="Tirandaz H."/>
        </authorList>
    </citation>
    <scope>NUCLEOTIDE SEQUENCE [LARGE SCALE GENOMIC DNA]</scope>
    <source>
        <strain evidence="1 2">RIPI110</strain>
    </source>
</reference>
<dbReference type="STRING" id="1235591.CAK95_20850"/>
<dbReference type="Proteomes" id="UP000194137">
    <property type="component" value="Chromosome"/>
</dbReference>
<sequence length="74" mass="8575">MTIDTDTRYAETDTRYAVALGKAVIKAWGKLPQDIQQRLFEDAVVAGHHTERDESLREQLAVFLHDRHPRTEQQ</sequence>
<protein>
    <submittedName>
        <fullName evidence="1">Uncharacterized protein</fullName>
    </submittedName>
</protein>
<dbReference type="OrthoDB" id="7376110at2"/>
<evidence type="ECO:0000313" key="2">
    <source>
        <dbReference type="Proteomes" id="UP000194137"/>
    </source>
</evidence>
<evidence type="ECO:0000313" key="1">
    <source>
        <dbReference type="EMBL" id="ARQ01270.1"/>
    </source>
</evidence>
<keyword evidence="2" id="KW-1185">Reference proteome</keyword>
<gene>
    <name evidence="1" type="ORF">CAK95_20850</name>
</gene>
<dbReference type="EMBL" id="CP021112">
    <property type="protein sequence ID" value="ARQ01270.1"/>
    <property type="molecule type" value="Genomic_DNA"/>
</dbReference>